<dbReference type="PANTHER" id="PTHR47331">
    <property type="entry name" value="PHD-TYPE DOMAIN-CONTAINING PROTEIN"/>
    <property type="match status" value="1"/>
</dbReference>
<proteinExistence type="predicted"/>
<evidence type="ECO:0000313" key="1">
    <source>
        <dbReference type="EMBL" id="KAK2577869.1"/>
    </source>
</evidence>
<gene>
    <name evidence="1" type="ORF">KPH14_008170</name>
</gene>
<keyword evidence="2" id="KW-1185">Reference proteome</keyword>
<evidence type="ECO:0000313" key="2">
    <source>
        <dbReference type="Proteomes" id="UP001258017"/>
    </source>
</evidence>
<dbReference type="Proteomes" id="UP001258017">
    <property type="component" value="Unassembled WGS sequence"/>
</dbReference>
<reference evidence="1" key="1">
    <citation type="submission" date="2021-08" db="EMBL/GenBank/DDBJ databases">
        <authorList>
            <person name="Misof B."/>
            <person name="Oliver O."/>
            <person name="Podsiadlowski L."/>
            <person name="Donath A."/>
            <person name="Peters R."/>
            <person name="Mayer C."/>
            <person name="Rust J."/>
            <person name="Gunkel S."/>
            <person name="Lesny P."/>
            <person name="Martin S."/>
            <person name="Oeyen J.P."/>
            <person name="Petersen M."/>
            <person name="Panagiotis P."/>
            <person name="Wilbrandt J."/>
            <person name="Tanja T."/>
        </authorList>
    </citation>
    <scope>NUCLEOTIDE SEQUENCE</scope>
    <source>
        <strain evidence="1">GBR_01_08_01A</strain>
        <tissue evidence="1">Thorax + abdomen</tissue>
    </source>
</reference>
<protein>
    <recommendedName>
        <fullName evidence="3">Integrase zinc-binding domain-containing protein</fullName>
    </recommendedName>
</protein>
<dbReference type="AlphaFoldDB" id="A0AAD9RDX5"/>
<name>A0AAD9RDX5_9HYME</name>
<comment type="caution">
    <text evidence="1">The sequence shown here is derived from an EMBL/GenBank/DDBJ whole genome shotgun (WGS) entry which is preliminary data.</text>
</comment>
<reference evidence="1" key="2">
    <citation type="journal article" date="2023" name="Commun. Biol.">
        <title>Intrasexual cuticular hydrocarbon dimorphism in a wasp sheds light on hydrocarbon biosynthesis genes in Hymenoptera.</title>
        <authorList>
            <person name="Moris V.C."/>
            <person name="Podsiadlowski L."/>
            <person name="Martin S."/>
            <person name="Oeyen J.P."/>
            <person name="Donath A."/>
            <person name="Petersen M."/>
            <person name="Wilbrandt J."/>
            <person name="Misof B."/>
            <person name="Liedtke D."/>
            <person name="Thamm M."/>
            <person name="Scheiner R."/>
            <person name="Schmitt T."/>
            <person name="Niehuis O."/>
        </authorList>
    </citation>
    <scope>NUCLEOTIDE SEQUENCE</scope>
    <source>
        <strain evidence="1">GBR_01_08_01A</strain>
    </source>
</reference>
<accession>A0AAD9RDX5</accession>
<dbReference type="EMBL" id="JAIFRP010001038">
    <property type="protein sequence ID" value="KAK2577869.1"/>
    <property type="molecule type" value="Genomic_DNA"/>
</dbReference>
<organism evidence="1 2">
    <name type="scientific">Odynerus spinipes</name>
    <dbReference type="NCBI Taxonomy" id="1348599"/>
    <lineage>
        <taxon>Eukaryota</taxon>
        <taxon>Metazoa</taxon>
        <taxon>Ecdysozoa</taxon>
        <taxon>Arthropoda</taxon>
        <taxon>Hexapoda</taxon>
        <taxon>Insecta</taxon>
        <taxon>Pterygota</taxon>
        <taxon>Neoptera</taxon>
        <taxon>Endopterygota</taxon>
        <taxon>Hymenoptera</taxon>
        <taxon>Apocrita</taxon>
        <taxon>Aculeata</taxon>
        <taxon>Vespoidea</taxon>
        <taxon>Vespidae</taxon>
        <taxon>Eumeninae</taxon>
        <taxon>Odynerus</taxon>
    </lineage>
</organism>
<dbReference type="PANTHER" id="PTHR47331:SF5">
    <property type="entry name" value="RIBONUCLEASE H"/>
    <property type="match status" value="1"/>
</dbReference>
<evidence type="ECO:0008006" key="3">
    <source>
        <dbReference type="Google" id="ProtNLM"/>
    </source>
</evidence>
<sequence>MLTSNRPLAVSHAFSHLTAFIDAQGVIRVGGRLHHSDFSFETKHPTILPRHSQLSTLIIDHAHKRTLHGGTQTTLAFIRQTYWIIGGRQPGSTMLDHSSLRHGKAAARRHTKGGYASLCALPHQLFISSSSVITQQQASLQHIDALHLVAAFLIHSTSTVGLISRAQKQNFARC</sequence>